<evidence type="ECO:0000313" key="1">
    <source>
        <dbReference type="Ensembl" id="ENSMFAP00000026833.2"/>
    </source>
</evidence>
<dbReference type="Ensembl" id="ENSMFAT00000001015.2">
    <property type="protein sequence ID" value="ENSMFAP00000026833.2"/>
    <property type="gene ID" value="ENSMFAG00000044835.2"/>
</dbReference>
<organism evidence="1 2">
    <name type="scientific">Macaca fascicularis</name>
    <name type="common">Crab-eating macaque</name>
    <name type="synonym">Cynomolgus monkey</name>
    <dbReference type="NCBI Taxonomy" id="9541"/>
    <lineage>
        <taxon>Eukaryota</taxon>
        <taxon>Metazoa</taxon>
        <taxon>Chordata</taxon>
        <taxon>Craniata</taxon>
        <taxon>Vertebrata</taxon>
        <taxon>Euteleostomi</taxon>
        <taxon>Mammalia</taxon>
        <taxon>Eutheria</taxon>
        <taxon>Euarchontoglires</taxon>
        <taxon>Primates</taxon>
        <taxon>Haplorrhini</taxon>
        <taxon>Catarrhini</taxon>
        <taxon>Cercopithecidae</taxon>
        <taxon>Cercopithecinae</taxon>
        <taxon>Macaca</taxon>
    </lineage>
</organism>
<dbReference type="Bgee" id="ENSMFAG00000044835">
    <property type="expression patterns" value="Expressed in lung and 10 other cell types or tissues"/>
</dbReference>
<evidence type="ECO:0000313" key="2">
    <source>
        <dbReference type="Proteomes" id="UP000233100"/>
    </source>
</evidence>
<reference evidence="1 2" key="1">
    <citation type="submission" date="2013-03" db="EMBL/GenBank/DDBJ databases">
        <authorList>
            <person name="Warren W."/>
            <person name="Wilson R.K."/>
        </authorList>
    </citation>
    <scope>NUCLEOTIDE SEQUENCE</scope>
</reference>
<proteinExistence type="predicted"/>
<reference evidence="1" key="3">
    <citation type="submission" date="2025-09" db="UniProtKB">
        <authorList>
            <consortium name="Ensembl"/>
        </authorList>
    </citation>
    <scope>IDENTIFICATION</scope>
</reference>
<keyword evidence="2" id="KW-1185">Reference proteome</keyword>
<dbReference type="AlphaFoldDB" id="A0A2K5VQ00"/>
<sequence>MEYIKVNFCLRFPRLSFFGMREHYKTTLFILKQEWKTLENKEVIIDTFLFYLENCSSVFAEGYCWPSVKGDDQ</sequence>
<name>A0A2K5VQ00_MACFA</name>
<dbReference type="VEuPathDB" id="HostDB:ENSMFAG00000044835"/>
<protein>
    <submittedName>
        <fullName evidence="1">Uncharacterized protein</fullName>
    </submittedName>
</protein>
<dbReference type="GeneTree" id="ENSGT01040000244781"/>
<accession>A0A2K5VQ00</accession>
<reference evidence="1" key="2">
    <citation type="submission" date="2025-08" db="UniProtKB">
        <authorList>
            <consortium name="Ensembl"/>
        </authorList>
    </citation>
    <scope>IDENTIFICATION</scope>
</reference>
<dbReference type="Proteomes" id="UP000233100">
    <property type="component" value="Chromosome 18"/>
</dbReference>